<organism evidence="1 2">
    <name type="scientific">Candidatus Daviesbacteria bacterium GW2011_GWC2_40_12</name>
    <dbReference type="NCBI Taxonomy" id="1618431"/>
    <lineage>
        <taxon>Bacteria</taxon>
        <taxon>Candidatus Daviesiibacteriota</taxon>
    </lineage>
</organism>
<proteinExistence type="predicted"/>
<reference evidence="1 2" key="1">
    <citation type="journal article" date="2015" name="Nature">
        <title>rRNA introns, odd ribosomes, and small enigmatic genomes across a large radiation of phyla.</title>
        <authorList>
            <person name="Brown C.T."/>
            <person name="Hug L.A."/>
            <person name="Thomas B.C."/>
            <person name="Sharon I."/>
            <person name="Castelle C.J."/>
            <person name="Singh A."/>
            <person name="Wilkins M.J."/>
            <person name="Williams K.H."/>
            <person name="Banfield J.F."/>
        </authorList>
    </citation>
    <scope>NUCLEOTIDE SEQUENCE [LARGE SCALE GENOMIC DNA]</scope>
</reference>
<evidence type="ECO:0000313" key="2">
    <source>
        <dbReference type="Proteomes" id="UP000034881"/>
    </source>
</evidence>
<comment type="caution">
    <text evidence="1">The sequence shown here is derived from an EMBL/GenBank/DDBJ whole genome shotgun (WGS) entry which is preliminary data.</text>
</comment>
<protein>
    <submittedName>
        <fullName evidence="1">Uncharacterized protein</fullName>
    </submittedName>
</protein>
<sequence length="231" mass="25685">MKFNELILIFGIIAILFFMAVIAYFIIPHKTANTVAPAATPASRVLGETVSDLILYTNAKHKIQFEYPKILFIALETEDALKLTEKDCRDSEDISCGAANSFFFRGELARDLPLEDWIKENLFKKSNFFPSPSGSGVEGIVDGGEYCYSRAKQEPVGVAGQQATSFTFSKDQLAEPGKCALNKSFNLLDPDVSEEIYFKHGSSIIRFELNYSKDSGLDKIFHQILTTAKAN</sequence>
<name>A0A0G0T5F8_9BACT</name>
<evidence type="ECO:0000313" key="1">
    <source>
        <dbReference type="EMBL" id="KKR42365.1"/>
    </source>
</evidence>
<dbReference type="AlphaFoldDB" id="A0A0G0T5F8"/>
<dbReference type="Proteomes" id="UP000034881">
    <property type="component" value="Unassembled WGS sequence"/>
</dbReference>
<dbReference type="EMBL" id="LBYB01000002">
    <property type="protein sequence ID" value="KKR42365.1"/>
    <property type="molecule type" value="Genomic_DNA"/>
</dbReference>
<accession>A0A0G0T5F8</accession>
<gene>
    <name evidence="1" type="ORF">UT77_C0002G0018</name>
</gene>